<name>K3ZEI0_SETIT</name>
<keyword evidence="3 5" id="KW-0560">Oxidoreductase</keyword>
<evidence type="ECO:0000313" key="7">
    <source>
        <dbReference type="EMBL" id="RCV15825.1"/>
    </source>
</evidence>
<evidence type="ECO:0000313" key="8">
    <source>
        <dbReference type="EnsemblPlants" id="KQL13642"/>
    </source>
</evidence>
<dbReference type="InterPro" id="IPR005123">
    <property type="entry name" value="Oxoglu/Fe-dep_dioxygenase_dom"/>
</dbReference>
<dbReference type="EMBL" id="CM003530">
    <property type="protein sequence ID" value="RCV15825.1"/>
    <property type="molecule type" value="Genomic_DNA"/>
</dbReference>
<evidence type="ECO:0000256" key="2">
    <source>
        <dbReference type="ARBA" id="ARBA00022723"/>
    </source>
</evidence>
<dbReference type="PANTHER" id="PTHR47991">
    <property type="entry name" value="OXOGLUTARATE/IRON-DEPENDENT DIOXYGENASE"/>
    <property type="match status" value="1"/>
</dbReference>
<dbReference type="InterPro" id="IPR050295">
    <property type="entry name" value="Plant_2OG-oxidoreductases"/>
</dbReference>
<dbReference type="GO" id="GO:0016491">
    <property type="term" value="F:oxidoreductase activity"/>
    <property type="evidence" value="ECO:0007669"/>
    <property type="project" value="UniProtKB-KW"/>
</dbReference>
<evidence type="ECO:0000256" key="5">
    <source>
        <dbReference type="RuleBase" id="RU003682"/>
    </source>
</evidence>
<gene>
    <name evidence="7" type="ORF">SETIT_3G088900v2</name>
</gene>
<dbReference type="SUPFAM" id="SSF51197">
    <property type="entry name" value="Clavaminate synthase-like"/>
    <property type="match status" value="1"/>
</dbReference>
<dbReference type="InterPro" id="IPR027443">
    <property type="entry name" value="IPNS-like_sf"/>
</dbReference>
<keyword evidence="4 5" id="KW-0408">Iron</keyword>
<feature type="domain" description="Fe2OG dioxygenase" evidence="6">
    <location>
        <begin position="180"/>
        <end position="263"/>
    </location>
</feature>
<dbReference type="EMBL" id="AGNK02001467">
    <property type="status" value="NOT_ANNOTATED_CDS"/>
    <property type="molecule type" value="Genomic_DNA"/>
</dbReference>
<accession>K3ZEI0</accession>
<dbReference type="Pfam" id="PF14226">
    <property type="entry name" value="DIOX_N"/>
    <property type="match status" value="1"/>
</dbReference>
<keyword evidence="2 5" id="KW-0479">Metal-binding</keyword>
<evidence type="ECO:0000256" key="4">
    <source>
        <dbReference type="ARBA" id="ARBA00023004"/>
    </source>
</evidence>
<dbReference type="Gene3D" id="2.60.120.330">
    <property type="entry name" value="B-lactam Antibiotic, Isopenicillin N Synthase, Chain"/>
    <property type="match status" value="1"/>
</dbReference>
<dbReference type="OrthoDB" id="406156at2759"/>
<reference evidence="8" key="3">
    <citation type="submission" date="2018-08" db="UniProtKB">
        <authorList>
            <consortium name="EnsemblPlants"/>
        </authorList>
    </citation>
    <scope>IDENTIFICATION</scope>
    <source>
        <strain evidence="8">Yugu1</strain>
    </source>
</reference>
<reference evidence="7" key="2">
    <citation type="submission" date="2015-07" db="EMBL/GenBank/DDBJ databases">
        <authorList>
            <person name="Noorani M."/>
        </authorList>
    </citation>
    <scope>NUCLEOTIDE SEQUENCE</scope>
    <source>
        <strain evidence="7">Yugu1</strain>
    </source>
</reference>
<evidence type="ECO:0000259" key="6">
    <source>
        <dbReference type="PROSITE" id="PS51471"/>
    </source>
</evidence>
<dbReference type="Gramene" id="KQL13642">
    <property type="protein sequence ID" value="KQL13642"/>
    <property type="gene ID" value="SETIT_024975mg"/>
</dbReference>
<comment type="similarity">
    <text evidence="1 5">Belongs to the iron/ascorbate-dependent oxidoreductase family.</text>
</comment>
<dbReference type="EnsemblPlants" id="KQL13642">
    <property type="protein sequence ID" value="KQL13642"/>
    <property type="gene ID" value="SETIT_024975mg"/>
</dbReference>
<dbReference type="HOGENOM" id="CLU_010119_16_4_1"/>
<dbReference type="InterPro" id="IPR044861">
    <property type="entry name" value="IPNS-like_FE2OG_OXY"/>
</dbReference>
<dbReference type="OMA" id="CYRTVKF"/>
<dbReference type="GO" id="GO:0046872">
    <property type="term" value="F:metal ion binding"/>
    <property type="evidence" value="ECO:0007669"/>
    <property type="project" value="UniProtKB-KW"/>
</dbReference>
<sequence>MENMLHLAPSQALPLDRCIFSSEHQLPQAISATASLPVIDMSRGRSEVRRAILDAGMEFGFFMVVNHGIPEEVTRDMEDVCEEFFQLPAADKAYMYSEDRHKPNRIFSGTTYETWRDCLRLACPFPIGDGTKDWPHTPQRLRGVIENFTTLTRGVGMELLQLLCEAMGLRPDYFEGDISGGDVILNINHYPTCPNPSKTLGLPPHCDRNLITLLLHGKVYGLDVAYKGDWIKVVTNGLLKSIEHRVVTSSTLPRTAMATFIMPTPDCLIGPAKEFITEDKPPCYRTVKFRDFMCIYNVVKLGSSMNLTTDLKNVQKEI</sequence>
<dbReference type="STRING" id="4555.K3ZEI0"/>
<dbReference type="InterPro" id="IPR026992">
    <property type="entry name" value="DIOX_N"/>
</dbReference>
<protein>
    <recommendedName>
        <fullName evidence="6">Fe2OG dioxygenase domain-containing protein</fullName>
    </recommendedName>
</protein>
<dbReference type="PROSITE" id="PS51471">
    <property type="entry name" value="FE2OG_OXY"/>
    <property type="match status" value="1"/>
</dbReference>
<evidence type="ECO:0000313" key="9">
    <source>
        <dbReference type="Proteomes" id="UP000004995"/>
    </source>
</evidence>
<dbReference type="Pfam" id="PF03171">
    <property type="entry name" value="2OG-FeII_Oxy"/>
    <property type="match status" value="1"/>
</dbReference>
<dbReference type="eggNOG" id="KOG0143">
    <property type="taxonomic scope" value="Eukaryota"/>
</dbReference>
<dbReference type="Proteomes" id="UP000004995">
    <property type="component" value="Unassembled WGS sequence"/>
</dbReference>
<evidence type="ECO:0000256" key="1">
    <source>
        <dbReference type="ARBA" id="ARBA00008056"/>
    </source>
</evidence>
<proteinExistence type="inferred from homology"/>
<evidence type="ECO:0000256" key="3">
    <source>
        <dbReference type="ARBA" id="ARBA00023002"/>
    </source>
</evidence>
<organism evidence="8 9">
    <name type="scientific">Setaria italica</name>
    <name type="common">Foxtail millet</name>
    <name type="synonym">Panicum italicum</name>
    <dbReference type="NCBI Taxonomy" id="4555"/>
    <lineage>
        <taxon>Eukaryota</taxon>
        <taxon>Viridiplantae</taxon>
        <taxon>Streptophyta</taxon>
        <taxon>Embryophyta</taxon>
        <taxon>Tracheophyta</taxon>
        <taxon>Spermatophyta</taxon>
        <taxon>Magnoliopsida</taxon>
        <taxon>Liliopsida</taxon>
        <taxon>Poales</taxon>
        <taxon>Poaceae</taxon>
        <taxon>PACMAD clade</taxon>
        <taxon>Panicoideae</taxon>
        <taxon>Panicodae</taxon>
        <taxon>Paniceae</taxon>
        <taxon>Cenchrinae</taxon>
        <taxon>Setaria</taxon>
    </lineage>
</organism>
<dbReference type="AlphaFoldDB" id="K3ZEI0"/>
<reference evidence="7 9" key="1">
    <citation type="journal article" date="2012" name="Nat. Biotechnol.">
        <title>Reference genome sequence of the model plant Setaria.</title>
        <authorList>
            <person name="Bennetzen J.L."/>
            <person name="Schmutz J."/>
            <person name="Wang H."/>
            <person name="Percifield R."/>
            <person name="Hawkins J."/>
            <person name="Pontaroli A.C."/>
            <person name="Estep M."/>
            <person name="Feng L."/>
            <person name="Vaughn J.N."/>
            <person name="Grimwood J."/>
            <person name="Jenkins J."/>
            <person name="Barry K."/>
            <person name="Lindquist E."/>
            <person name="Hellsten U."/>
            <person name="Deshpande S."/>
            <person name="Wang X."/>
            <person name="Wu X."/>
            <person name="Mitros T."/>
            <person name="Triplett J."/>
            <person name="Yang X."/>
            <person name="Ye C.Y."/>
            <person name="Mauro-Herrera M."/>
            <person name="Wang L."/>
            <person name="Li P."/>
            <person name="Sharma M."/>
            <person name="Sharma R."/>
            <person name="Ronald P.C."/>
            <person name="Panaud O."/>
            <person name="Kellogg E.A."/>
            <person name="Brutnell T.P."/>
            <person name="Doust A.N."/>
            <person name="Tuskan G.A."/>
            <person name="Rokhsar D."/>
            <person name="Devos K.M."/>
        </authorList>
    </citation>
    <scope>NUCLEOTIDE SEQUENCE [LARGE SCALE GENOMIC DNA]</scope>
    <source>
        <strain evidence="9">cv. Yugu1</strain>
        <strain evidence="7">Yugu1</strain>
    </source>
</reference>
<keyword evidence="9" id="KW-1185">Reference proteome</keyword>